<protein>
    <submittedName>
        <fullName evidence="1">Uncharacterized protein</fullName>
    </submittedName>
</protein>
<dbReference type="Proteomes" id="UP001497680">
    <property type="component" value="Unassembled WGS sequence"/>
</dbReference>
<accession>A0ACC0D843</accession>
<dbReference type="EMBL" id="MU394299">
    <property type="protein sequence ID" value="KAI6088733.1"/>
    <property type="molecule type" value="Genomic_DNA"/>
</dbReference>
<name>A0ACC0D843_9PEZI</name>
<sequence>MSTSTAPAAHLKATYANFHSTSTSDSPLATQPFEISTPLEPLSTPNGTITTEQKTAYLRSLRAAVSDLQSRVNSELTGRMEDEASRLSSGTTAGKKGSKGVDEVAEEENYGEEVVEDDE</sequence>
<reference evidence="1 2" key="1">
    <citation type="journal article" date="2022" name="New Phytol.">
        <title>Ecological generalism drives hyperdiversity of secondary metabolite gene clusters in xylarialean endophytes.</title>
        <authorList>
            <person name="Franco M.E.E."/>
            <person name="Wisecaver J.H."/>
            <person name="Arnold A.E."/>
            <person name="Ju Y.M."/>
            <person name="Slot J.C."/>
            <person name="Ahrendt S."/>
            <person name="Moore L.P."/>
            <person name="Eastman K.E."/>
            <person name="Scott K."/>
            <person name="Konkel Z."/>
            <person name="Mondo S.J."/>
            <person name="Kuo A."/>
            <person name="Hayes R.D."/>
            <person name="Haridas S."/>
            <person name="Andreopoulos B."/>
            <person name="Riley R."/>
            <person name="LaButti K."/>
            <person name="Pangilinan J."/>
            <person name="Lipzen A."/>
            <person name="Amirebrahimi M."/>
            <person name="Yan J."/>
            <person name="Adam C."/>
            <person name="Keymanesh K."/>
            <person name="Ng V."/>
            <person name="Louie K."/>
            <person name="Northen T."/>
            <person name="Drula E."/>
            <person name="Henrissat B."/>
            <person name="Hsieh H.M."/>
            <person name="Youens-Clark K."/>
            <person name="Lutzoni F."/>
            <person name="Miadlikowska J."/>
            <person name="Eastwood D.C."/>
            <person name="Hamelin R.C."/>
            <person name="Grigoriev I.V."/>
            <person name="U'Ren J.M."/>
        </authorList>
    </citation>
    <scope>NUCLEOTIDE SEQUENCE [LARGE SCALE GENOMIC DNA]</scope>
    <source>
        <strain evidence="1 2">ER1909</strain>
    </source>
</reference>
<gene>
    <name evidence="1" type="ORF">F4821DRAFT_81481</name>
</gene>
<evidence type="ECO:0000313" key="2">
    <source>
        <dbReference type="Proteomes" id="UP001497680"/>
    </source>
</evidence>
<keyword evidence="2" id="KW-1185">Reference proteome</keyword>
<evidence type="ECO:0000313" key="1">
    <source>
        <dbReference type="EMBL" id="KAI6088733.1"/>
    </source>
</evidence>
<comment type="caution">
    <text evidence="1">The sequence shown here is derived from an EMBL/GenBank/DDBJ whole genome shotgun (WGS) entry which is preliminary data.</text>
</comment>
<organism evidence="1 2">
    <name type="scientific">Hypoxylon rubiginosum</name>
    <dbReference type="NCBI Taxonomy" id="110542"/>
    <lineage>
        <taxon>Eukaryota</taxon>
        <taxon>Fungi</taxon>
        <taxon>Dikarya</taxon>
        <taxon>Ascomycota</taxon>
        <taxon>Pezizomycotina</taxon>
        <taxon>Sordariomycetes</taxon>
        <taxon>Xylariomycetidae</taxon>
        <taxon>Xylariales</taxon>
        <taxon>Hypoxylaceae</taxon>
        <taxon>Hypoxylon</taxon>
    </lineage>
</organism>
<proteinExistence type="predicted"/>